<accession>A0A968GIC2</accession>
<dbReference type="Gene3D" id="3.30.70.1250">
    <property type="entry name" value="Phosphopentomutase"/>
    <property type="match status" value="1"/>
</dbReference>
<dbReference type="GO" id="GO:0009117">
    <property type="term" value="P:nucleotide metabolic process"/>
    <property type="evidence" value="ECO:0007669"/>
    <property type="project" value="InterPro"/>
</dbReference>
<evidence type="ECO:0000256" key="3">
    <source>
        <dbReference type="ARBA" id="ARBA00023211"/>
    </source>
</evidence>
<evidence type="ECO:0000256" key="1">
    <source>
        <dbReference type="ARBA" id="ARBA00010373"/>
    </source>
</evidence>
<dbReference type="PANTHER" id="PTHR21110">
    <property type="entry name" value="PHOSPHOPENTOMUTASE"/>
    <property type="match status" value="1"/>
</dbReference>
<dbReference type="EC" id="5.4.2.7" evidence="5"/>
<dbReference type="GO" id="GO:0043094">
    <property type="term" value="P:metabolic compound salvage"/>
    <property type="evidence" value="ECO:0007669"/>
    <property type="project" value="InterPro"/>
</dbReference>
<name>A0A968GIC2_9SPIO</name>
<dbReference type="EMBL" id="JAATLM010000001">
    <property type="protein sequence ID" value="NIZ69509.1"/>
    <property type="molecule type" value="Genomic_DNA"/>
</dbReference>
<comment type="caution">
    <text evidence="5">The sequence shown here is derived from an EMBL/GenBank/DDBJ whole genome shotgun (WGS) entry which is preliminary data.</text>
</comment>
<dbReference type="InterPro" id="IPR017850">
    <property type="entry name" value="Alkaline_phosphatase_core_sf"/>
</dbReference>
<keyword evidence="5" id="KW-0413">Isomerase</keyword>
<evidence type="ECO:0000313" key="5">
    <source>
        <dbReference type="EMBL" id="NIZ69509.1"/>
    </source>
</evidence>
<evidence type="ECO:0000256" key="2">
    <source>
        <dbReference type="ARBA" id="ARBA00022723"/>
    </source>
</evidence>
<dbReference type="PIRSF" id="PIRSF001491">
    <property type="entry name" value="Ppentomutase"/>
    <property type="match status" value="1"/>
</dbReference>
<comment type="similarity">
    <text evidence="1">Belongs to the phosphopentomutase family.</text>
</comment>
<protein>
    <submittedName>
        <fullName evidence="5">Phosphopentomutase</fullName>
        <ecNumber evidence="5">5.4.2.7</ecNumber>
    </submittedName>
</protein>
<dbReference type="InterPro" id="IPR010045">
    <property type="entry name" value="DeoB"/>
</dbReference>
<keyword evidence="6" id="KW-1185">Reference proteome</keyword>
<keyword evidence="2" id="KW-0479">Metal-binding</keyword>
<dbReference type="Gene3D" id="3.40.720.10">
    <property type="entry name" value="Alkaline Phosphatase, subunit A"/>
    <property type="match status" value="1"/>
</dbReference>
<organism evidence="5 6">
    <name type="scientific">Entomospira culicis</name>
    <dbReference type="NCBI Taxonomy" id="2719989"/>
    <lineage>
        <taxon>Bacteria</taxon>
        <taxon>Pseudomonadati</taxon>
        <taxon>Spirochaetota</taxon>
        <taxon>Spirochaetia</taxon>
        <taxon>Spirochaetales</taxon>
        <taxon>Spirochaetaceae</taxon>
        <taxon>Entomospira</taxon>
    </lineage>
</organism>
<feature type="domain" description="Metalloenzyme" evidence="4">
    <location>
        <begin position="3"/>
        <end position="385"/>
    </location>
</feature>
<dbReference type="InterPro" id="IPR006124">
    <property type="entry name" value="Metalloenzyme"/>
</dbReference>
<dbReference type="NCBIfam" id="NF009049">
    <property type="entry name" value="PRK12383.1"/>
    <property type="match status" value="1"/>
</dbReference>
<dbReference type="AlphaFoldDB" id="A0A968GIC2"/>
<dbReference type="RefSeq" id="WP_167695598.1">
    <property type="nucleotide sequence ID" value="NZ_CP118181.1"/>
</dbReference>
<dbReference type="Proteomes" id="UP000778951">
    <property type="component" value="Unassembled WGS sequence"/>
</dbReference>
<dbReference type="GO" id="GO:0000287">
    <property type="term" value="F:magnesium ion binding"/>
    <property type="evidence" value="ECO:0007669"/>
    <property type="project" value="InterPro"/>
</dbReference>
<proteinExistence type="inferred from homology"/>
<dbReference type="Pfam" id="PF01676">
    <property type="entry name" value="Metalloenzyme"/>
    <property type="match status" value="1"/>
</dbReference>
<reference evidence="5" key="1">
    <citation type="submission" date="2020-03" db="EMBL/GenBank/DDBJ databases">
        <title>Spirochaetal bacteria isolated from arthropods constitute a novel genus Entomospira genus novum within the order Spirochaetales.</title>
        <authorList>
            <person name="Grana-Miraglia L."/>
            <person name="Sikutova S."/>
            <person name="Fingerle V."/>
            <person name="Sing A."/>
            <person name="Castillo-Ramirez S."/>
            <person name="Margos G."/>
            <person name="Rudolf I."/>
        </authorList>
    </citation>
    <scope>NUCLEOTIDE SEQUENCE</scope>
    <source>
        <strain evidence="5">BR149</strain>
    </source>
</reference>
<dbReference type="PANTHER" id="PTHR21110:SF0">
    <property type="entry name" value="PHOSPHOPENTOMUTASE"/>
    <property type="match status" value="1"/>
</dbReference>
<keyword evidence="3" id="KW-0464">Manganese</keyword>
<evidence type="ECO:0000313" key="6">
    <source>
        <dbReference type="Proteomes" id="UP000778951"/>
    </source>
</evidence>
<dbReference type="SUPFAM" id="SSF53649">
    <property type="entry name" value="Alkaline phosphatase-like"/>
    <property type="match status" value="1"/>
</dbReference>
<dbReference type="CDD" id="cd16009">
    <property type="entry name" value="PPM"/>
    <property type="match status" value="1"/>
</dbReference>
<sequence length="398" mass="43689">MGRFIVVVLDSFGVGAMADVAQVRPQDTGANTALHILARERSLKIPHLLQLGLMNAIGHELGDYHFSRTACYGRSALSHEGADSFLGHQEIMGTTPKPPLIMPFADVLPQVEQALLWAGYRVRRYGEPSILLVNEVASVGDNLETDLGMVYNVTGILDAISFEELLKIGMIVRSVAMVGRVITFGGQGVTLNDLLHAYRHKENYAGVDAPMSGVYRRGYRVLHLGYGIDPRVQIVHILEEAGIEVALLGKVADLIYSKSQHNQTGVATEMLFRWTLEKIAEISHGFICLNIQETDLAGHAQDVQRYAHLLELSDAYIGKIIEAMTVGDRLIVMADHGNDPTIGHSNHTRECVPLLVYGKELSNAFLGERETMADVASTVADYFGVTQPEHGQSFFTLL</sequence>
<dbReference type="GO" id="GO:0008973">
    <property type="term" value="F:phosphopentomutase activity"/>
    <property type="evidence" value="ECO:0007669"/>
    <property type="project" value="UniProtKB-EC"/>
</dbReference>
<dbReference type="InterPro" id="IPR024052">
    <property type="entry name" value="Phosphopentomutase_DeoB_cap_sf"/>
</dbReference>
<gene>
    <name evidence="5" type="ORF">HCT48_04680</name>
</gene>
<dbReference type="GO" id="GO:0005829">
    <property type="term" value="C:cytosol"/>
    <property type="evidence" value="ECO:0007669"/>
    <property type="project" value="TreeGrafter"/>
</dbReference>
<evidence type="ECO:0000259" key="4">
    <source>
        <dbReference type="Pfam" id="PF01676"/>
    </source>
</evidence>